<accession>A0ABV0BN74</accession>
<evidence type="ECO:0000313" key="11">
    <source>
        <dbReference type="EMBL" id="MEN5376211.1"/>
    </source>
</evidence>
<dbReference type="NCBIfam" id="TIGR01528">
    <property type="entry name" value="NMN_trans_PnuC"/>
    <property type="match status" value="1"/>
</dbReference>
<dbReference type="Proteomes" id="UP001409291">
    <property type="component" value="Unassembled WGS sequence"/>
</dbReference>
<reference evidence="11 12" key="1">
    <citation type="submission" date="2024-04" db="EMBL/GenBank/DDBJ databases">
        <title>WGS of bacteria from Torrens River.</title>
        <authorList>
            <person name="Wyrsch E.R."/>
            <person name="Drigo B."/>
        </authorList>
    </citation>
    <scope>NUCLEOTIDE SEQUENCE [LARGE SCALE GENOMIC DNA]</scope>
    <source>
        <strain evidence="11 12">TWI391</strain>
    </source>
</reference>
<sequence length="210" mass="24584">MQLNQILNDFFQQVKATSLAEWLAVGFGILQVWFAKSNKPINYLFGISGIVISIYVLYFAKLYGEIALNMYYLLMSIYGWIYWQQNSNHQHIISTASRKDWIIVLLICIIGFTIFYFGLLHATDSDVPLWDALVSCTAWAGMWLLAKRKIENWILLNISNLMAIPLLYHKDLLLFAALTVFLFVMAFFGYFNWKRILKRELIYDTYSRSN</sequence>
<comment type="similarity">
    <text evidence="3">Belongs to the nicotinamide ribonucleoside (NR) uptake permease (TC 4.B.1) family.</text>
</comment>
<gene>
    <name evidence="11" type="primary">pnuC</name>
    <name evidence="11" type="ORF">ABE541_02955</name>
</gene>
<proteinExistence type="inferred from homology"/>
<dbReference type="InterPro" id="IPR006419">
    <property type="entry name" value="NMN_transpt_PnuC"/>
</dbReference>
<dbReference type="Pfam" id="PF04973">
    <property type="entry name" value="NMN_transporter"/>
    <property type="match status" value="1"/>
</dbReference>
<comment type="caution">
    <text evidence="11">The sequence shown here is derived from an EMBL/GenBank/DDBJ whole genome shotgun (WGS) entry which is preliminary data.</text>
</comment>
<feature type="transmembrane region" description="Helical" evidence="10">
    <location>
        <begin position="66"/>
        <end position="83"/>
    </location>
</feature>
<feature type="transmembrane region" description="Helical" evidence="10">
    <location>
        <begin position="174"/>
        <end position="193"/>
    </location>
</feature>
<evidence type="ECO:0000256" key="8">
    <source>
        <dbReference type="ARBA" id="ARBA00022989"/>
    </source>
</evidence>
<name>A0ABV0BN74_9SPHI</name>
<keyword evidence="5" id="KW-0813">Transport</keyword>
<keyword evidence="6" id="KW-1003">Cell membrane</keyword>
<evidence type="ECO:0000256" key="1">
    <source>
        <dbReference type="ARBA" id="ARBA00002672"/>
    </source>
</evidence>
<evidence type="ECO:0000256" key="7">
    <source>
        <dbReference type="ARBA" id="ARBA00022692"/>
    </source>
</evidence>
<evidence type="ECO:0000313" key="12">
    <source>
        <dbReference type="Proteomes" id="UP001409291"/>
    </source>
</evidence>
<keyword evidence="9 10" id="KW-0472">Membrane</keyword>
<evidence type="ECO:0000256" key="6">
    <source>
        <dbReference type="ARBA" id="ARBA00022475"/>
    </source>
</evidence>
<feature type="transmembrane region" description="Helical" evidence="10">
    <location>
        <begin position="41"/>
        <end position="60"/>
    </location>
</feature>
<dbReference type="PANTHER" id="PTHR36122:SF2">
    <property type="entry name" value="NICOTINAMIDE RIBOSIDE TRANSPORTER PNUC"/>
    <property type="match status" value="1"/>
</dbReference>
<keyword evidence="8 10" id="KW-1133">Transmembrane helix</keyword>
<comment type="function">
    <text evidence="1">Required for nicotinamide riboside transport across the inner membrane.</text>
</comment>
<evidence type="ECO:0000256" key="4">
    <source>
        <dbReference type="ARBA" id="ARBA00017522"/>
    </source>
</evidence>
<protein>
    <recommendedName>
        <fullName evidence="4">Nicotinamide riboside transporter PnuC</fullName>
    </recommendedName>
</protein>
<evidence type="ECO:0000256" key="9">
    <source>
        <dbReference type="ARBA" id="ARBA00023136"/>
    </source>
</evidence>
<keyword evidence="12" id="KW-1185">Reference proteome</keyword>
<feature type="transmembrane region" description="Helical" evidence="10">
    <location>
        <begin position="103"/>
        <end position="122"/>
    </location>
</feature>
<dbReference type="EMBL" id="JBDJNQ010000001">
    <property type="protein sequence ID" value="MEN5376211.1"/>
    <property type="molecule type" value="Genomic_DNA"/>
</dbReference>
<dbReference type="RefSeq" id="WP_168125883.1">
    <property type="nucleotide sequence ID" value="NZ_JBDJLH010000005.1"/>
</dbReference>
<comment type="subcellular location">
    <subcellularLocation>
        <location evidence="2">Cell membrane</location>
        <topology evidence="2">Multi-pass membrane protein</topology>
    </subcellularLocation>
</comment>
<evidence type="ECO:0000256" key="5">
    <source>
        <dbReference type="ARBA" id="ARBA00022448"/>
    </source>
</evidence>
<evidence type="ECO:0000256" key="2">
    <source>
        <dbReference type="ARBA" id="ARBA00004651"/>
    </source>
</evidence>
<evidence type="ECO:0000256" key="10">
    <source>
        <dbReference type="SAM" id="Phobius"/>
    </source>
</evidence>
<evidence type="ECO:0000256" key="3">
    <source>
        <dbReference type="ARBA" id="ARBA00006669"/>
    </source>
</evidence>
<keyword evidence="7 10" id="KW-0812">Transmembrane</keyword>
<dbReference type="PANTHER" id="PTHR36122">
    <property type="entry name" value="NICOTINAMIDE RIBOSIDE TRANSPORTER PNUC"/>
    <property type="match status" value="1"/>
</dbReference>
<organism evidence="11 12">
    <name type="scientific">Sphingobacterium kitahiroshimense</name>
    <dbReference type="NCBI Taxonomy" id="470446"/>
    <lineage>
        <taxon>Bacteria</taxon>
        <taxon>Pseudomonadati</taxon>
        <taxon>Bacteroidota</taxon>
        <taxon>Sphingobacteriia</taxon>
        <taxon>Sphingobacteriales</taxon>
        <taxon>Sphingobacteriaceae</taxon>
        <taxon>Sphingobacterium</taxon>
    </lineage>
</organism>